<keyword evidence="2" id="KW-1185">Reference proteome</keyword>
<dbReference type="InParanoid" id="A0A074YCA4"/>
<dbReference type="GeneID" id="25362597"/>
<proteinExistence type="predicted"/>
<dbReference type="EMBL" id="KL584759">
    <property type="protein sequence ID" value="KEQ95433.1"/>
    <property type="molecule type" value="Genomic_DNA"/>
</dbReference>
<dbReference type="AlphaFoldDB" id="A0A074YCA4"/>
<dbReference type="Proteomes" id="UP000030641">
    <property type="component" value="Unassembled WGS sequence"/>
</dbReference>
<reference evidence="1 2" key="1">
    <citation type="journal article" date="2014" name="BMC Genomics">
        <title>Genome sequencing of four Aureobasidium pullulans varieties: biotechnological potential, stress tolerance, and description of new species.</title>
        <authorList>
            <person name="Gostin Ar C."/>
            <person name="Ohm R.A."/>
            <person name="Kogej T."/>
            <person name="Sonjak S."/>
            <person name="Turk M."/>
            <person name="Zajc J."/>
            <person name="Zalar P."/>
            <person name="Grube M."/>
            <person name="Sun H."/>
            <person name="Han J."/>
            <person name="Sharma A."/>
            <person name="Chiniquy J."/>
            <person name="Ngan C.Y."/>
            <person name="Lipzen A."/>
            <person name="Barry K."/>
            <person name="Grigoriev I.V."/>
            <person name="Gunde-Cimerman N."/>
        </authorList>
    </citation>
    <scope>NUCLEOTIDE SEQUENCE [LARGE SCALE GENOMIC DNA]</scope>
    <source>
        <strain evidence="1 2">EXF-2481</strain>
    </source>
</reference>
<dbReference type="RefSeq" id="XP_013344008.1">
    <property type="nucleotide sequence ID" value="XM_013488554.1"/>
</dbReference>
<evidence type="ECO:0000313" key="1">
    <source>
        <dbReference type="EMBL" id="KEQ95433.1"/>
    </source>
</evidence>
<gene>
    <name evidence="1" type="ORF">AUEXF2481DRAFT_218503</name>
</gene>
<name>A0A074YCA4_AURSE</name>
<evidence type="ECO:0000313" key="2">
    <source>
        <dbReference type="Proteomes" id="UP000030641"/>
    </source>
</evidence>
<organism evidence="1 2">
    <name type="scientific">Aureobasidium subglaciale (strain EXF-2481)</name>
    <name type="common">Aureobasidium pullulans var. subglaciale</name>
    <dbReference type="NCBI Taxonomy" id="1043005"/>
    <lineage>
        <taxon>Eukaryota</taxon>
        <taxon>Fungi</taxon>
        <taxon>Dikarya</taxon>
        <taxon>Ascomycota</taxon>
        <taxon>Pezizomycotina</taxon>
        <taxon>Dothideomycetes</taxon>
        <taxon>Dothideomycetidae</taxon>
        <taxon>Dothideales</taxon>
        <taxon>Saccotheciaceae</taxon>
        <taxon>Aureobasidium</taxon>
    </lineage>
</organism>
<dbReference type="HOGENOM" id="CLU_847258_0_0_1"/>
<sequence length="328" mass="36097">MDAEAMVKCNPAFNVAVLSQVFGDEFGPSFHEEYLVHGVVKGQHYMAVPLNELCNRGLLEQLPGVIMSYNREIPYPGSTFGLPWSPRPFAINDLVQLKSIASLYGPRFSTPFAITLFCCKKHPQFWKNLTTSELRQIVQILGGPSKTLREWGQSYSILNQSVYPKGFQVSEQMFHVMRALAIHCSKESNEQDIVSRLSTISVSASDSLESTAKDCSAATRGSSLVLTDVSKRRAQISSCDDNDQELMKASQSAKPHTPPYSALAAAQSSRRRYQPSSIPPLSDVAMSKLGMRTYDVHPSSLSSPWSFCSGMDAVASFSVAVSAHWARS</sequence>
<protein>
    <submittedName>
        <fullName evidence="1">Uncharacterized protein</fullName>
    </submittedName>
</protein>
<dbReference type="OrthoDB" id="5295996at2759"/>
<dbReference type="STRING" id="1043005.A0A074YCA4"/>
<accession>A0A074YCA4</accession>